<dbReference type="RefSeq" id="WP_175474193.1">
    <property type="nucleotide sequence ID" value="NZ_FNBW01000006.1"/>
</dbReference>
<dbReference type="Pfam" id="PF07883">
    <property type="entry name" value="Cupin_2"/>
    <property type="match status" value="1"/>
</dbReference>
<dbReference type="EMBL" id="FNBW01000006">
    <property type="protein sequence ID" value="SDF77741.1"/>
    <property type="molecule type" value="Genomic_DNA"/>
</dbReference>
<feature type="region of interest" description="Disordered" evidence="3">
    <location>
        <begin position="1"/>
        <end position="21"/>
    </location>
</feature>
<sequence length="316" mass="33572">MSTAMKPADAAVLDGDPPMQADTDAQRRARFFNSGNAFNLKLPAVPRARFDAERDAAFAEDSPSGLHPMDQSDAIGAPFPATTPLVLARYLRLTPGDTLTTRFVASGEVIYVIVGSGTTTIAGESIAWGPGDVLVLPGGHEVSHTADGEAAAVLWVVTNEPVLAFEGLRAPTPDSARIDPVHYTADEIARQIEVLTNMPANEDQAGVALIFASERTADSRNAMPSMTLAMNTLAPGQHQRPHRHNAAAITLCVDGPGCFSMIDGERIDWSPFSTMVTPPAEVHSHHNGGAGLARFLIVQDGGLHYYARTMGFAFSD</sequence>
<organism evidence="5 6">
    <name type="scientific">Thalassobaculum litoreum DSM 18839</name>
    <dbReference type="NCBI Taxonomy" id="1123362"/>
    <lineage>
        <taxon>Bacteria</taxon>
        <taxon>Pseudomonadati</taxon>
        <taxon>Pseudomonadota</taxon>
        <taxon>Alphaproteobacteria</taxon>
        <taxon>Rhodospirillales</taxon>
        <taxon>Thalassobaculaceae</taxon>
        <taxon>Thalassobaculum</taxon>
    </lineage>
</organism>
<protein>
    <submittedName>
        <fullName evidence="5">Cupin domain-containing protein</fullName>
    </submittedName>
</protein>
<dbReference type="AlphaFoldDB" id="A0A8G2BID6"/>
<feature type="domain" description="Cupin type-2" evidence="4">
    <location>
        <begin position="232"/>
        <end position="298"/>
    </location>
</feature>
<evidence type="ECO:0000313" key="5">
    <source>
        <dbReference type="EMBL" id="SDF77741.1"/>
    </source>
</evidence>
<evidence type="ECO:0000256" key="3">
    <source>
        <dbReference type="SAM" id="MobiDB-lite"/>
    </source>
</evidence>
<evidence type="ECO:0000259" key="4">
    <source>
        <dbReference type="Pfam" id="PF07883"/>
    </source>
</evidence>
<gene>
    <name evidence="5" type="ORF">SAMN05660686_02326</name>
</gene>
<evidence type="ECO:0000256" key="1">
    <source>
        <dbReference type="ARBA" id="ARBA00022964"/>
    </source>
</evidence>
<evidence type="ECO:0000313" key="6">
    <source>
        <dbReference type="Proteomes" id="UP000198615"/>
    </source>
</evidence>
<dbReference type="Proteomes" id="UP000198615">
    <property type="component" value="Unassembled WGS sequence"/>
</dbReference>
<dbReference type="InterPro" id="IPR011051">
    <property type="entry name" value="RmlC_Cupin_sf"/>
</dbReference>
<dbReference type="PANTHER" id="PTHR41517">
    <property type="entry name" value="1,2-DIOXYGENASE PROTEIN-RELATED"/>
    <property type="match status" value="1"/>
</dbReference>
<dbReference type="InterPro" id="IPR047183">
    <property type="entry name" value="GDO-like"/>
</dbReference>
<reference evidence="5 6" key="1">
    <citation type="submission" date="2016-10" db="EMBL/GenBank/DDBJ databases">
        <authorList>
            <person name="Varghese N."/>
            <person name="Submissions S."/>
        </authorList>
    </citation>
    <scope>NUCLEOTIDE SEQUENCE [LARGE SCALE GENOMIC DNA]</scope>
    <source>
        <strain evidence="5 6">DSM 18839</strain>
    </source>
</reference>
<dbReference type="PANTHER" id="PTHR41517:SF1">
    <property type="entry name" value="CUPIN"/>
    <property type="match status" value="1"/>
</dbReference>
<name>A0A8G2BID6_9PROT</name>
<keyword evidence="1" id="KW-0223">Dioxygenase</keyword>
<dbReference type="InterPro" id="IPR014710">
    <property type="entry name" value="RmlC-like_jellyroll"/>
</dbReference>
<accession>A0A8G2BID6</accession>
<dbReference type="Gene3D" id="2.60.120.10">
    <property type="entry name" value="Jelly Rolls"/>
    <property type="match status" value="2"/>
</dbReference>
<proteinExistence type="predicted"/>
<comment type="caution">
    <text evidence="5">The sequence shown here is derived from an EMBL/GenBank/DDBJ whole genome shotgun (WGS) entry which is preliminary data.</text>
</comment>
<dbReference type="SUPFAM" id="SSF51182">
    <property type="entry name" value="RmlC-like cupins"/>
    <property type="match status" value="1"/>
</dbReference>
<dbReference type="GO" id="GO:0051213">
    <property type="term" value="F:dioxygenase activity"/>
    <property type="evidence" value="ECO:0007669"/>
    <property type="project" value="UniProtKB-KW"/>
</dbReference>
<keyword evidence="6" id="KW-1185">Reference proteome</keyword>
<keyword evidence="2" id="KW-0560">Oxidoreductase</keyword>
<evidence type="ECO:0000256" key="2">
    <source>
        <dbReference type="ARBA" id="ARBA00023002"/>
    </source>
</evidence>
<dbReference type="InterPro" id="IPR013096">
    <property type="entry name" value="Cupin_2"/>
</dbReference>